<dbReference type="PRINTS" id="PR00722">
    <property type="entry name" value="CHYMOTRYPSIN"/>
</dbReference>
<evidence type="ECO:0000313" key="10">
    <source>
        <dbReference type="EMBL" id="KAL1512811.1"/>
    </source>
</evidence>
<comment type="similarity">
    <text evidence="2">Belongs to the peptidase S1 family.</text>
</comment>
<evidence type="ECO:0000256" key="7">
    <source>
        <dbReference type="RuleBase" id="RU363034"/>
    </source>
</evidence>
<keyword evidence="3 7" id="KW-0645">Protease</keyword>
<evidence type="ECO:0000256" key="8">
    <source>
        <dbReference type="SAM" id="SignalP"/>
    </source>
</evidence>
<dbReference type="PROSITE" id="PS00134">
    <property type="entry name" value="TRYPSIN_HIS"/>
    <property type="match status" value="1"/>
</dbReference>
<organism evidence="10 11">
    <name type="scientific">Hypothenemus hampei</name>
    <name type="common">Coffee berry borer</name>
    <dbReference type="NCBI Taxonomy" id="57062"/>
    <lineage>
        <taxon>Eukaryota</taxon>
        <taxon>Metazoa</taxon>
        <taxon>Ecdysozoa</taxon>
        <taxon>Arthropoda</taxon>
        <taxon>Hexapoda</taxon>
        <taxon>Insecta</taxon>
        <taxon>Pterygota</taxon>
        <taxon>Neoptera</taxon>
        <taxon>Endopterygota</taxon>
        <taxon>Coleoptera</taxon>
        <taxon>Polyphaga</taxon>
        <taxon>Cucujiformia</taxon>
        <taxon>Curculionidae</taxon>
        <taxon>Scolytinae</taxon>
        <taxon>Hypothenemus</taxon>
    </lineage>
</organism>
<gene>
    <name evidence="10" type="ORF">ABEB36_002335</name>
</gene>
<evidence type="ECO:0000256" key="3">
    <source>
        <dbReference type="ARBA" id="ARBA00022670"/>
    </source>
</evidence>
<name>A0ABD1F5E2_HYPHA</name>
<dbReference type="Gene3D" id="2.40.10.10">
    <property type="entry name" value="Trypsin-like serine proteases"/>
    <property type="match status" value="2"/>
</dbReference>
<keyword evidence="11" id="KW-1185">Reference proteome</keyword>
<dbReference type="Proteomes" id="UP001566132">
    <property type="component" value="Unassembled WGS sequence"/>
</dbReference>
<dbReference type="InterPro" id="IPR018114">
    <property type="entry name" value="TRYPSIN_HIS"/>
</dbReference>
<dbReference type="GO" id="GO:0008236">
    <property type="term" value="F:serine-type peptidase activity"/>
    <property type="evidence" value="ECO:0007669"/>
    <property type="project" value="UniProtKB-KW"/>
</dbReference>
<feature type="chain" id="PRO_5044795241" description="Peptidase S1 domain-containing protein" evidence="8">
    <location>
        <begin position="20"/>
        <end position="289"/>
    </location>
</feature>
<evidence type="ECO:0000313" key="11">
    <source>
        <dbReference type="Proteomes" id="UP001566132"/>
    </source>
</evidence>
<comment type="caution">
    <text evidence="10">The sequence shown here is derived from an EMBL/GenBank/DDBJ whole genome shotgun (WGS) entry which is preliminary data.</text>
</comment>
<evidence type="ECO:0000256" key="5">
    <source>
        <dbReference type="ARBA" id="ARBA00022825"/>
    </source>
</evidence>
<protein>
    <recommendedName>
        <fullName evidence="9">Peptidase S1 domain-containing protein</fullName>
    </recommendedName>
</protein>
<keyword evidence="5 7" id="KW-0720">Serine protease</keyword>
<dbReference type="InterPro" id="IPR001314">
    <property type="entry name" value="Peptidase_S1A"/>
</dbReference>
<evidence type="ECO:0000256" key="1">
    <source>
        <dbReference type="ARBA" id="ARBA00004239"/>
    </source>
</evidence>
<keyword evidence="4 7" id="KW-0378">Hydrolase</keyword>
<dbReference type="CDD" id="cd00190">
    <property type="entry name" value="Tryp_SPc"/>
    <property type="match status" value="1"/>
</dbReference>
<dbReference type="PROSITE" id="PS00135">
    <property type="entry name" value="TRYPSIN_SER"/>
    <property type="match status" value="1"/>
</dbReference>
<dbReference type="PROSITE" id="PS50240">
    <property type="entry name" value="TRYPSIN_DOM"/>
    <property type="match status" value="1"/>
</dbReference>
<sequence length="289" mass="31395">MKAGFLIGLLATIFLTISAELTDSEYQNAIPGHIEYDPEFKKLYPHIPAPASAAEPFIVGGSESRPNTRPYQCAMYIPVPGGTSFCGCSLITARTVLTAAHCVDNTVNNITIWFGIHNLPPNQQAHGVSVSTRDIILHPGWTRSILLHDIALIILPQTLQLTNNISTVMLPLDNSQDYLGNTTLVSGWGRPSDSIGTISPVLREVTSFVISNFPCRLAYMGIVEESHICCSGRYGRSTCNGDSGGPLVINGVQVGVVSFGSNWGCEQGWPPVFARVANYLPWIHQNWLT</sequence>
<dbReference type="FunFam" id="2.40.10.10:FF:000036">
    <property type="entry name" value="Trypsin beta"/>
    <property type="match status" value="1"/>
</dbReference>
<dbReference type="InterPro" id="IPR043504">
    <property type="entry name" value="Peptidase_S1_PA_chymotrypsin"/>
</dbReference>
<dbReference type="InterPro" id="IPR050430">
    <property type="entry name" value="Peptidase_S1"/>
</dbReference>
<dbReference type="InterPro" id="IPR033116">
    <property type="entry name" value="TRYPSIN_SER"/>
</dbReference>
<dbReference type="SUPFAM" id="SSF50494">
    <property type="entry name" value="Trypsin-like serine proteases"/>
    <property type="match status" value="1"/>
</dbReference>
<proteinExistence type="inferred from homology"/>
<evidence type="ECO:0000256" key="2">
    <source>
        <dbReference type="ARBA" id="ARBA00007664"/>
    </source>
</evidence>
<dbReference type="AlphaFoldDB" id="A0ABD1F5E2"/>
<dbReference type="PANTHER" id="PTHR24276">
    <property type="entry name" value="POLYSERASE-RELATED"/>
    <property type="match status" value="1"/>
</dbReference>
<feature type="signal peptide" evidence="8">
    <location>
        <begin position="1"/>
        <end position="19"/>
    </location>
</feature>
<dbReference type="GO" id="GO:0006508">
    <property type="term" value="P:proteolysis"/>
    <property type="evidence" value="ECO:0007669"/>
    <property type="project" value="UniProtKB-KW"/>
</dbReference>
<keyword evidence="6" id="KW-1015">Disulfide bond</keyword>
<reference evidence="10 11" key="1">
    <citation type="submission" date="2024-05" db="EMBL/GenBank/DDBJ databases">
        <title>Genetic variation in Jamaican populations of the coffee berry borer (Hypothenemus hampei).</title>
        <authorList>
            <person name="Errbii M."/>
            <person name="Myrie A."/>
        </authorList>
    </citation>
    <scope>NUCLEOTIDE SEQUENCE [LARGE SCALE GENOMIC DNA]</scope>
    <source>
        <strain evidence="10">JA-Hopewell-2020-01-JO</strain>
        <tissue evidence="10">Whole body</tissue>
    </source>
</reference>
<feature type="domain" description="Peptidase S1" evidence="9">
    <location>
        <begin position="58"/>
        <end position="288"/>
    </location>
</feature>
<comment type="subcellular location">
    <subcellularLocation>
        <location evidence="1">Secreted</location>
        <location evidence="1">Extracellular space</location>
    </subcellularLocation>
</comment>
<dbReference type="Pfam" id="PF00089">
    <property type="entry name" value="Trypsin"/>
    <property type="match status" value="1"/>
</dbReference>
<dbReference type="GO" id="GO:0005576">
    <property type="term" value="C:extracellular region"/>
    <property type="evidence" value="ECO:0007669"/>
    <property type="project" value="UniProtKB-SubCell"/>
</dbReference>
<dbReference type="EMBL" id="JBDJPC010000002">
    <property type="protein sequence ID" value="KAL1512811.1"/>
    <property type="molecule type" value="Genomic_DNA"/>
</dbReference>
<evidence type="ECO:0000256" key="6">
    <source>
        <dbReference type="ARBA" id="ARBA00023157"/>
    </source>
</evidence>
<dbReference type="SMART" id="SM00020">
    <property type="entry name" value="Tryp_SPc"/>
    <property type="match status" value="1"/>
</dbReference>
<dbReference type="InterPro" id="IPR001254">
    <property type="entry name" value="Trypsin_dom"/>
</dbReference>
<dbReference type="InterPro" id="IPR009003">
    <property type="entry name" value="Peptidase_S1_PA"/>
</dbReference>
<evidence type="ECO:0000256" key="4">
    <source>
        <dbReference type="ARBA" id="ARBA00022801"/>
    </source>
</evidence>
<accession>A0ABD1F5E2</accession>
<evidence type="ECO:0000259" key="9">
    <source>
        <dbReference type="PROSITE" id="PS50240"/>
    </source>
</evidence>
<dbReference type="PANTHER" id="PTHR24276:SF91">
    <property type="entry name" value="AT26814P-RELATED"/>
    <property type="match status" value="1"/>
</dbReference>
<keyword evidence="8" id="KW-0732">Signal</keyword>